<comment type="caution">
    <text evidence="4">The sequence shown here is derived from an EMBL/GenBank/DDBJ whole genome shotgun (WGS) entry which is preliminary data.</text>
</comment>
<evidence type="ECO:0000313" key="5">
    <source>
        <dbReference type="Proteomes" id="UP000605992"/>
    </source>
</evidence>
<feature type="domain" description="STAS" evidence="3">
    <location>
        <begin position="5"/>
        <end position="99"/>
    </location>
</feature>
<evidence type="ECO:0000256" key="1">
    <source>
        <dbReference type="ARBA" id="ARBA00009013"/>
    </source>
</evidence>
<dbReference type="Proteomes" id="UP000605992">
    <property type="component" value="Unassembled WGS sequence"/>
</dbReference>
<dbReference type="CDD" id="cd07043">
    <property type="entry name" value="STAS_anti-anti-sigma_factors"/>
    <property type="match status" value="1"/>
</dbReference>
<proteinExistence type="inferred from homology"/>
<protein>
    <recommendedName>
        <fullName evidence="2">Anti-sigma factor antagonist</fullName>
    </recommendedName>
</protein>
<dbReference type="InterPro" id="IPR036513">
    <property type="entry name" value="STAS_dom_sf"/>
</dbReference>
<dbReference type="InterPro" id="IPR003658">
    <property type="entry name" value="Anti-sigma_ant"/>
</dbReference>
<dbReference type="PANTHER" id="PTHR33495">
    <property type="entry name" value="ANTI-SIGMA FACTOR ANTAGONIST TM_1081-RELATED-RELATED"/>
    <property type="match status" value="1"/>
</dbReference>
<accession>A0A8J4DEE6</accession>
<dbReference type="RefSeq" id="WP_275413272.1">
    <property type="nucleotide sequence ID" value="NZ_BOOR01000072.1"/>
</dbReference>
<dbReference type="AlphaFoldDB" id="A0A8J4DEE6"/>
<dbReference type="InterPro" id="IPR002645">
    <property type="entry name" value="STAS_dom"/>
</dbReference>
<evidence type="ECO:0000313" key="4">
    <source>
        <dbReference type="EMBL" id="GII58876.1"/>
    </source>
</evidence>
<organism evidence="4 5">
    <name type="scientific">Planotetraspora thailandica</name>
    <dbReference type="NCBI Taxonomy" id="487172"/>
    <lineage>
        <taxon>Bacteria</taxon>
        <taxon>Bacillati</taxon>
        <taxon>Actinomycetota</taxon>
        <taxon>Actinomycetes</taxon>
        <taxon>Streptosporangiales</taxon>
        <taxon>Streptosporangiaceae</taxon>
        <taxon>Planotetraspora</taxon>
    </lineage>
</organism>
<dbReference type="SUPFAM" id="SSF52091">
    <property type="entry name" value="SpoIIaa-like"/>
    <property type="match status" value="1"/>
</dbReference>
<evidence type="ECO:0000259" key="3">
    <source>
        <dbReference type="PROSITE" id="PS50801"/>
    </source>
</evidence>
<sequence length="168" mass="17714">MTAQLDITINDHPAVTVVTLAGELDIATGGVLRGRLRQLVADGHTRLVVDASDLRFCDSTGLEVLLDGLGDSERAGGSLRLTGVHGTLAVVLDATGLRETFRAEASPVPEARSARPRCADTLAGTRADTLVAGARRTGACGVDTRIVNIRRIDEPVRRAPAIETVARR</sequence>
<dbReference type="NCBIfam" id="TIGR00377">
    <property type="entry name" value="ant_ant_sig"/>
    <property type="match status" value="1"/>
</dbReference>
<dbReference type="Gene3D" id="3.30.750.24">
    <property type="entry name" value="STAS domain"/>
    <property type="match status" value="1"/>
</dbReference>
<name>A0A8J4DEE6_9ACTN</name>
<dbReference type="GO" id="GO:0043856">
    <property type="term" value="F:anti-sigma factor antagonist activity"/>
    <property type="evidence" value="ECO:0007669"/>
    <property type="project" value="InterPro"/>
</dbReference>
<dbReference type="EMBL" id="BOOR01000072">
    <property type="protein sequence ID" value="GII58876.1"/>
    <property type="molecule type" value="Genomic_DNA"/>
</dbReference>
<dbReference type="PROSITE" id="PS50801">
    <property type="entry name" value="STAS"/>
    <property type="match status" value="1"/>
</dbReference>
<dbReference type="PANTHER" id="PTHR33495:SF2">
    <property type="entry name" value="ANTI-SIGMA FACTOR ANTAGONIST TM_1081-RELATED"/>
    <property type="match status" value="1"/>
</dbReference>
<comment type="similarity">
    <text evidence="1 2">Belongs to the anti-sigma-factor antagonist family.</text>
</comment>
<keyword evidence="5" id="KW-1185">Reference proteome</keyword>
<gene>
    <name evidence="4" type="ORF">Pth03_72650</name>
</gene>
<reference evidence="4" key="1">
    <citation type="submission" date="2021-01" db="EMBL/GenBank/DDBJ databases">
        <title>Whole genome shotgun sequence of Planotetraspora thailandica NBRC 104271.</title>
        <authorList>
            <person name="Komaki H."/>
            <person name="Tamura T."/>
        </authorList>
    </citation>
    <scope>NUCLEOTIDE SEQUENCE</scope>
    <source>
        <strain evidence="4">NBRC 104271</strain>
    </source>
</reference>
<evidence type="ECO:0000256" key="2">
    <source>
        <dbReference type="RuleBase" id="RU003749"/>
    </source>
</evidence>
<dbReference type="Pfam" id="PF01740">
    <property type="entry name" value="STAS"/>
    <property type="match status" value="1"/>
</dbReference>